<dbReference type="GO" id="GO:1990414">
    <property type="term" value="P:replication-born double-strand break repair via sister chromatid exchange"/>
    <property type="evidence" value="ECO:0007669"/>
    <property type="project" value="TreeGrafter"/>
</dbReference>
<dbReference type="GO" id="GO:0007420">
    <property type="term" value="P:brain development"/>
    <property type="evidence" value="ECO:0007669"/>
    <property type="project" value="TreeGrafter"/>
</dbReference>
<proteinExistence type="predicted"/>
<dbReference type="PANTHER" id="PTHR21704">
    <property type="entry name" value="NIPPED-B-LIKE PROTEIN DELANGIN SCC2-RELATED"/>
    <property type="match status" value="1"/>
</dbReference>
<dbReference type="GO" id="GO:0071169">
    <property type="term" value="P:establishment of protein localization to chromatin"/>
    <property type="evidence" value="ECO:0007669"/>
    <property type="project" value="TreeGrafter"/>
</dbReference>
<dbReference type="Proteomes" id="UP000527355">
    <property type="component" value="Unassembled WGS sequence"/>
</dbReference>
<evidence type="ECO:0000256" key="1">
    <source>
        <dbReference type="SAM" id="MobiDB-lite"/>
    </source>
</evidence>
<feature type="region of interest" description="Disordered" evidence="1">
    <location>
        <begin position="82"/>
        <end position="150"/>
    </location>
</feature>
<dbReference type="GO" id="GO:0003007">
    <property type="term" value="P:heart morphogenesis"/>
    <property type="evidence" value="ECO:0007669"/>
    <property type="project" value="TreeGrafter"/>
</dbReference>
<dbReference type="AlphaFoldDB" id="A0A7J7Y1B5"/>
<accession>A0A7J7Y1B5</accession>
<evidence type="ECO:0000313" key="2">
    <source>
        <dbReference type="EMBL" id="KAF6355594.1"/>
    </source>
</evidence>
<comment type="caution">
    <text evidence="2">The sequence shown here is derived from an EMBL/GenBank/DDBJ whole genome shotgun (WGS) entry which is preliminary data.</text>
</comment>
<dbReference type="GO" id="GO:0090694">
    <property type="term" value="C:Scc2-Scc4 cohesin loading complex"/>
    <property type="evidence" value="ECO:0007669"/>
    <property type="project" value="TreeGrafter"/>
</dbReference>
<dbReference type="PANTHER" id="PTHR21704:SF18">
    <property type="entry name" value="NIPPED-B-LIKE PROTEIN"/>
    <property type="match status" value="1"/>
</dbReference>
<feature type="compositionally biased region" description="Polar residues" evidence="1">
    <location>
        <begin position="93"/>
        <end position="103"/>
    </location>
</feature>
<evidence type="ECO:0000313" key="3">
    <source>
        <dbReference type="Proteomes" id="UP000527355"/>
    </source>
</evidence>
<dbReference type="GO" id="GO:0048565">
    <property type="term" value="P:digestive tract development"/>
    <property type="evidence" value="ECO:0007669"/>
    <property type="project" value="TreeGrafter"/>
</dbReference>
<sequence length="150" mass="16771">MLKQHLKNLCGFSDSKIQKYSPSESAKVYDKAINRKTGVHFHPKQTLDFLRSDMANSKITEDVKRSIVKQYLDFKLLMEHLDPDEEEEEGEVSASTNARNKAITSLLGGGSPKNNAAAETEDDESDGEDRGGGTSGVRRRRSQRISQRIT</sequence>
<feature type="compositionally biased region" description="Acidic residues" evidence="1">
    <location>
        <begin position="82"/>
        <end position="91"/>
    </location>
</feature>
<organism evidence="2 3">
    <name type="scientific">Myotis myotis</name>
    <name type="common">Greater mouse-eared bat</name>
    <name type="synonym">Vespertilio myotis</name>
    <dbReference type="NCBI Taxonomy" id="51298"/>
    <lineage>
        <taxon>Eukaryota</taxon>
        <taxon>Metazoa</taxon>
        <taxon>Chordata</taxon>
        <taxon>Craniata</taxon>
        <taxon>Vertebrata</taxon>
        <taxon>Euteleostomi</taxon>
        <taxon>Mammalia</taxon>
        <taxon>Eutheria</taxon>
        <taxon>Laurasiatheria</taxon>
        <taxon>Chiroptera</taxon>
        <taxon>Yangochiroptera</taxon>
        <taxon>Vespertilionidae</taxon>
        <taxon>Myotis</taxon>
    </lineage>
</organism>
<dbReference type="EMBL" id="JABWUV010000005">
    <property type="protein sequence ID" value="KAF6355594.1"/>
    <property type="molecule type" value="Genomic_DNA"/>
</dbReference>
<dbReference type="GO" id="GO:0048703">
    <property type="term" value="P:embryonic viscerocranium morphogenesis"/>
    <property type="evidence" value="ECO:0007669"/>
    <property type="project" value="TreeGrafter"/>
</dbReference>
<dbReference type="GO" id="GO:0034087">
    <property type="term" value="P:establishment of mitotic sister chromatid cohesion"/>
    <property type="evidence" value="ECO:0007669"/>
    <property type="project" value="TreeGrafter"/>
</dbReference>
<gene>
    <name evidence="2" type="ORF">mMyoMyo1_013931</name>
</gene>
<name>A0A7J7Y1B5_MYOMY</name>
<dbReference type="GO" id="GO:0003682">
    <property type="term" value="F:chromatin binding"/>
    <property type="evidence" value="ECO:0007669"/>
    <property type="project" value="TreeGrafter"/>
</dbReference>
<protein>
    <submittedName>
        <fullName evidence="2">NIPBL cohesin loading factor</fullName>
    </submittedName>
</protein>
<dbReference type="GO" id="GO:0140588">
    <property type="term" value="P:chromatin looping"/>
    <property type="evidence" value="ECO:0007669"/>
    <property type="project" value="InterPro"/>
</dbReference>
<keyword evidence="3" id="KW-1185">Reference proteome</keyword>
<dbReference type="VEuPathDB" id="HostDB:GeneID_118655855"/>
<dbReference type="GO" id="GO:0061775">
    <property type="term" value="F:cohesin loader activity"/>
    <property type="evidence" value="ECO:0007669"/>
    <property type="project" value="InterPro"/>
</dbReference>
<reference evidence="2 3" key="1">
    <citation type="journal article" date="2020" name="Nature">
        <title>Six reference-quality genomes reveal evolution of bat adaptations.</title>
        <authorList>
            <person name="Jebb D."/>
            <person name="Huang Z."/>
            <person name="Pippel M."/>
            <person name="Hughes G.M."/>
            <person name="Lavrichenko K."/>
            <person name="Devanna P."/>
            <person name="Winkler S."/>
            <person name="Jermiin L.S."/>
            <person name="Skirmuntt E.C."/>
            <person name="Katzourakis A."/>
            <person name="Burkitt-Gray L."/>
            <person name="Ray D.A."/>
            <person name="Sullivan K.A.M."/>
            <person name="Roscito J.G."/>
            <person name="Kirilenko B.M."/>
            <person name="Davalos L.M."/>
            <person name="Corthals A.P."/>
            <person name="Power M.L."/>
            <person name="Jones G."/>
            <person name="Ransome R.D."/>
            <person name="Dechmann D.K.N."/>
            <person name="Locatelli A.G."/>
            <person name="Puechmaille S.J."/>
            <person name="Fedrigo O."/>
            <person name="Jarvis E.D."/>
            <person name="Hiller M."/>
            <person name="Vernes S.C."/>
            <person name="Myers E.W."/>
            <person name="Teeling E.C."/>
        </authorList>
    </citation>
    <scope>NUCLEOTIDE SEQUENCE [LARGE SCALE GENOMIC DNA]</scope>
    <source>
        <strain evidence="2">MMyoMyo1</strain>
        <tissue evidence="2">Flight muscle</tissue>
    </source>
</reference>
<dbReference type="InterPro" id="IPR033031">
    <property type="entry name" value="Scc2/Nipped-B"/>
</dbReference>
<dbReference type="GO" id="GO:0010468">
    <property type="term" value="P:regulation of gene expression"/>
    <property type="evidence" value="ECO:0007669"/>
    <property type="project" value="InterPro"/>
</dbReference>